<reference evidence="3 4" key="1">
    <citation type="submission" date="2024-04" db="EMBL/GenBank/DDBJ databases">
        <title>Phyllosticta paracitricarpa is synonymous to the EU quarantine fungus P. citricarpa based on phylogenomic analyses.</title>
        <authorList>
            <consortium name="Lawrence Berkeley National Laboratory"/>
            <person name="Van ingen-buijs V.A."/>
            <person name="Van westerhoven A.C."/>
            <person name="Haridas S."/>
            <person name="Skiadas P."/>
            <person name="Martin F."/>
            <person name="Groenewald J.Z."/>
            <person name="Crous P.W."/>
            <person name="Seidl M.F."/>
        </authorList>
    </citation>
    <scope>NUCLEOTIDE SEQUENCE [LARGE SCALE GENOMIC DNA]</scope>
    <source>
        <strain evidence="3 4">CPC 17464</strain>
    </source>
</reference>
<evidence type="ECO:0008006" key="5">
    <source>
        <dbReference type="Google" id="ProtNLM"/>
    </source>
</evidence>
<dbReference type="GeneID" id="92031890"/>
<feature type="signal peptide" evidence="2">
    <location>
        <begin position="1"/>
        <end position="19"/>
    </location>
</feature>
<proteinExistence type="predicted"/>
<keyword evidence="4" id="KW-1185">Reference proteome</keyword>
<feature type="region of interest" description="Disordered" evidence="1">
    <location>
        <begin position="51"/>
        <end position="84"/>
    </location>
</feature>
<protein>
    <recommendedName>
        <fullName evidence="5">Secreted protein</fullName>
    </recommendedName>
</protein>
<dbReference type="Proteomes" id="UP001360953">
    <property type="component" value="Unassembled WGS sequence"/>
</dbReference>
<gene>
    <name evidence="3" type="ORF">J3D65DRAFT_612059</name>
</gene>
<evidence type="ECO:0000313" key="3">
    <source>
        <dbReference type="EMBL" id="KAK7541943.1"/>
    </source>
</evidence>
<evidence type="ECO:0000256" key="1">
    <source>
        <dbReference type="SAM" id="MobiDB-lite"/>
    </source>
</evidence>
<feature type="chain" id="PRO_5046895034" description="Secreted protein" evidence="2">
    <location>
        <begin position="20"/>
        <end position="96"/>
    </location>
</feature>
<comment type="caution">
    <text evidence="3">The sequence shown here is derived from an EMBL/GenBank/DDBJ whole genome shotgun (WGS) entry which is preliminary data.</text>
</comment>
<evidence type="ECO:0000256" key="2">
    <source>
        <dbReference type="SAM" id="SignalP"/>
    </source>
</evidence>
<name>A0ABR1M2Y3_9PEZI</name>
<keyword evidence="2" id="KW-0732">Signal</keyword>
<accession>A0ABR1M2Y3</accession>
<dbReference type="EMBL" id="JBBPEH010000002">
    <property type="protein sequence ID" value="KAK7541943.1"/>
    <property type="molecule type" value="Genomic_DNA"/>
</dbReference>
<organism evidence="3 4">
    <name type="scientific">Phyllosticta citribraziliensis</name>
    <dbReference type="NCBI Taxonomy" id="989973"/>
    <lineage>
        <taxon>Eukaryota</taxon>
        <taxon>Fungi</taxon>
        <taxon>Dikarya</taxon>
        <taxon>Ascomycota</taxon>
        <taxon>Pezizomycotina</taxon>
        <taxon>Dothideomycetes</taxon>
        <taxon>Dothideomycetes incertae sedis</taxon>
        <taxon>Botryosphaeriales</taxon>
        <taxon>Phyllostictaceae</taxon>
        <taxon>Phyllosticta</taxon>
    </lineage>
</organism>
<sequence length="96" mass="10609">MTPRMLSAFFLSISTGANSCTVCTSSSTPQTRPAWQRCRPTLRTLCSLGPSCGQQKKRTWSFSDSDHGLHPPSTTSNRAPAAPDGLSMRRRLWYCD</sequence>
<dbReference type="RefSeq" id="XP_066658236.1">
    <property type="nucleotide sequence ID" value="XM_066798984.1"/>
</dbReference>
<evidence type="ECO:0000313" key="4">
    <source>
        <dbReference type="Proteomes" id="UP001360953"/>
    </source>
</evidence>